<dbReference type="GO" id="GO:0003700">
    <property type="term" value="F:DNA-binding transcription factor activity"/>
    <property type="evidence" value="ECO:0007669"/>
    <property type="project" value="InterPro"/>
</dbReference>
<dbReference type="Pfam" id="PF03466">
    <property type="entry name" value="LysR_substrate"/>
    <property type="match status" value="1"/>
</dbReference>
<reference evidence="6 7" key="1">
    <citation type="submission" date="2017-12" db="EMBL/GenBank/DDBJ databases">
        <title>Genome sequence of the active heterotrophic nitrifier-denitrifier, Cupriavidus pauculus UM1.</title>
        <authorList>
            <person name="Putonti C."/>
            <person name="Castignetti D."/>
        </authorList>
    </citation>
    <scope>NUCLEOTIDE SEQUENCE [LARGE SCALE GENOMIC DNA]</scope>
    <source>
        <strain evidence="6 7">UM1</strain>
    </source>
</reference>
<dbReference type="PROSITE" id="PS50931">
    <property type="entry name" value="HTH_LYSR"/>
    <property type="match status" value="1"/>
</dbReference>
<evidence type="ECO:0000313" key="6">
    <source>
        <dbReference type="EMBL" id="PLP96716.1"/>
    </source>
</evidence>
<dbReference type="InterPro" id="IPR005119">
    <property type="entry name" value="LysR_subst-bd"/>
</dbReference>
<gene>
    <name evidence="6" type="ORF">CYJ10_30475</name>
</gene>
<dbReference type="PANTHER" id="PTHR30537:SF72">
    <property type="entry name" value="LYSR FAMILY TRANSCRIPTIONAL REGULATOR"/>
    <property type="match status" value="1"/>
</dbReference>
<comment type="similarity">
    <text evidence="1">Belongs to the LysR transcriptional regulatory family.</text>
</comment>
<dbReference type="Gene3D" id="1.10.10.10">
    <property type="entry name" value="Winged helix-like DNA-binding domain superfamily/Winged helix DNA-binding domain"/>
    <property type="match status" value="1"/>
</dbReference>
<sequence>MDYFQAMKVFVRVVEAGSFTKVASDLGISRGSATILIKQLESHLGARLLQRTTRQVTPTLDGSAYYQHCLNILAEMEEAESVFSQSASHPRGRLKVDLPTSLARLVVIPALPDFYARFPTITLEVGVGDRMIDLVAEGVDCVVRLGALADSTLVARNLPALTQVTCASSDYVARFGQPSTLEELEGHECVEFLSINVGRLQPLEFCCDDRIELRQLRGRITARHGESYVSAGEAGLGIIQVPLYHVASQLRAGTLLELLPQYPPPKLPITVLYPHHRHLTPRLRVFIDWLVSVFSSDIAASR</sequence>
<dbReference type="OrthoDB" id="9076738at2"/>
<dbReference type="InterPro" id="IPR000847">
    <property type="entry name" value="LysR_HTH_N"/>
</dbReference>
<dbReference type="AlphaFoldDB" id="A0A2N5C3C2"/>
<dbReference type="GO" id="GO:0043565">
    <property type="term" value="F:sequence-specific DNA binding"/>
    <property type="evidence" value="ECO:0007669"/>
    <property type="project" value="TreeGrafter"/>
</dbReference>
<dbReference type="Gene3D" id="3.40.190.290">
    <property type="match status" value="1"/>
</dbReference>
<evidence type="ECO:0000259" key="5">
    <source>
        <dbReference type="PROSITE" id="PS50931"/>
    </source>
</evidence>
<dbReference type="PANTHER" id="PTHR30537">
    <property type="entry name" value="HTH-TYPE TRANSCRIPTIONAL REGULATOR"/>
    <property type="match status" value="1"/>
</dbReference>
<comment type="caution">
    <text evidence="6">The sequence shown here is derived from an EMBL/GenBank/DDBJ whole genome shotgun (WGS) entry which is preliminary data.</text>
</comment>
<evidence type="ECO:0000256" key="3">
    <source>
        <dbReference type="ARBA" id="ARBA00023125"/>
    </source>
</evidence>
<dbReference type="InterPro" id="IPR036390">
    <property type="entry name" value="WH_DNA-bd_sf"/>
</dbReference>
<dbReference type="RefSeq" id="WP_101685177.1">
    <property type="nucleotide sequence ID" value="NZ_PJRP01000023.1"/>
</dbReference>
<organism evidence="6 7">
    <name type="scientific">Cupriavidus pauculus</name>
    <dbReference type="NCBI Taxonomy" id="82633"/>
    <lineage>
        <taxon>Bacteria</taxon>
        <taxon>Pseudomonadati</taxon>
        <taxon>Pseudomonadota</taxon>
        <taxon>Betaproteobacteria</taxon>
        <taxon>Burkholderiales</taxon>
        <taxon>Burkholderiaceae</taxon>
        <taxon>Cupriavidus</taxon>
    </lineage>
</organism>
<dbReference type="InterPro" id="IPR058163">
    <property type="entry name" value="LysR-type_TF_proteobact-type"/>
</dbReference>
<dbReference type="CDD" id="cd08472">
    <property type="entry name" value="PBP2_CrgA_like_3"/>
    <property type="match status" value="1"/>
</dbReference>
<evidence type="ECO:0000256" key="4">
    <source>
        <dbReference type="ARBA" id="ARBA00023163"/>
    </source>
</evidence>
<dbReference type="EMBL" id="PJRP01000023">
    <property type="protein sequence ID" value="PLP96716.1"/>
    <property type="molecule type" value="Genomic_DNA"/>
</dbReference>
<accession>A0A2N5C3C2</accession>
<dbReference type="GO" id="GO:0006351">
    <property type="term" value="P:DNA-templated transcription"/>
    <property type="evidence" value="ECO:0007669"/>
    <property type="project" value="TreeGrafter"/>
</dbReference>
<feature type="domain" description="HTH lysR-type" evidence="5">
    <location>
        <begin position="1"/>
        <end position="59"/>
    </location>
</feature>
<keyword evidence="3" id="KW-0238">DNA-binding</keyword>
<dbReference type="FunFam" id="1.10.10.10:FF:000001">
    <property type="entry name" value="LysR family transcriptional regulator"/>
    <property type="match status" value="1"/>
</dbReference>
<keyword evidence="2" id="KW-0805">Transcription regulation</keyword>
<proteinExistence type="inferred from homology"/>
<dbReference type="InterPro" id="IPR036388">
    <property type="entry name" value="WH-like_DNA-bd_sf"/>
</dbReference>
<dbReference type="SUPFAM" id="SSF53850">
    <property type="entry name" value="Periplasmic binding protein-like II"/>
    <property type="match status" value="1"/>
</dbReference>
<keyword evidence="4" id="KW-0804">Transcription</keyword>
<dbReference type="Pfam" id="PF00126">
    <property type="entry name" value="HTH_1"/>
    <property type="match status" value="1"/>
</dbReference>
<dbReference type="Proteomes" id="UP000234341">
    <property type="component" value="Unassembled WGS sequence"/>
</dbReference>
<evidence type="ECO:0000256" key="1">
    <source>
        <dbReference type="ARBA" id="ARBA00009437"/>
    </source>
</evidence>
<protein>
    <submittedName>
        <fullName evidence="6">LysR family transcriptional regulator</fullName>
    </submittedName>
</protein>
<name>A0A2N5C3C2_9BURK</name>
<evidence type="ECO:0000256" key="2">
    <source>
        <dbReference type="ARBA" id="ARBA00023015"/>
    </source>
</evidence>
<evidence type="ECO:0000313" key="7">
    <source>
        <dbReference type="Proteomes" id="UP000234341"/>
    </source>
</evidence>
<dbReference type="SUPFAM" id="SSF46785">
    <property type="entry name" value="Winged helix' DNA-binding domain"/>
    <property type="match status" value="1"/>
</dbReference>